<name>A0A7N0UTG7_KALFE</name>
<dbReference type="Proteomes" id="UP000594263">
    <property type="component" value="Unplaced"/>
</dbReference>
<organism evidence="1 2">
    <name type="scientific">Kalanchoe fedtschenkoi</name>
    <name type="common">Lavender scallops</name>
    <name type="synonym">South American air plant</name>
    <dbReference type="NCBI Taxonomy" id="63787"/>
    <lineage>
        <taxon>Eukaryota</taxon>
        <taxon>Viridiplantae</taxon>
        <taxon>Streptophyta</taxon>
        <taxon>Embryophyta</taxon>
        <taxon>Tracheophyta</taxon>
        <taxon>Spermatophyta</taxon>
        <taxon>Magnoliopsida</taxon>
        <taxon>eudicotyledons</taxon>
        <taxon>Gunneridae</taxon>
        <taxon>Pentapetalae</taxon>
        <taxon>Saxifragales</taxon>
        <taxon>Crassulaceae</taxon>
        <taxon>Kalanchoe</taxon>
    </lineage>
</organism>
<dbReference type="Gramene" id="Kaladp0086s0030.1.v1.1">
    <property type="protein sequence ID" value="Kaladp0086s0030.1.v1.1.CDS.1"/>
    <property type="gene ID" value="Kaladp0086s0030.v1.1"/>
</dbReference>
<dbReference type="Gramene" id="Kaladp0086s0030.2.v1.1">
    <property type="protein sequence ID" value="Kaladp0086s0030.2.v1.1.CDS.1"/>
    <property type="gene ID" value="Kaladp0086s0030.v1.1"/>
</dbReference>
<reference evidence="1" key="1">
    <citation type="submission" date="2021-01" db="UniProtKB">
        <authorList>
            <consortium name="EnsemblPlants"/>
        </authorList>
    </citation>
    <scope>IDENTIFICATION</scope>
</reference>
<evidence type="ECO:0000313" key="1">
    <source>
        <dbReference type="EnsemblPlants" id="Kaladp0086s0030.1.v1.1.CDS.1"/>
    </source>
</evidence>
<protein>
    <submittedName>
        <fullName evidence="1">Uncharacterized protein</fullName>
    </submittedName>
</protein>
<dbReference type="EnsemblPlants" id="Kaladp0086s0030.1.v1.1">
    <property type="protein sequence ID" value="Kaladp0086s0030.1.v1.1.CDS.1"/>
    <property type="gene ID" value="Kaladp0086s0030.v1.1"/>
</dbReference>
<keyword evidence="2" id="KW-1185">Reference proteome</keyword>
<evidence type="ECO:0000313" key="2">
    <source>
        <dbReference type="Proteomes" id="UP000594263"/>
    </source>
</evidence>
<dbReference type="AlphaFoldDB" id="A0A7N0UTG7"/>
<proteinExistence type="predicted"/>
<accession>A0A7N0UTG7</accession>
<dbReference type="EnsemblPlants" id="Kaladp0086s0030.2.v1.1">
    <property type="protein sequence ID" value="Kaladp0086s0030.2.v1.1.CDS.1"/>
    <property type="gene ID" value="Kaladp0086s0030.v1.1"/>
</dbReference>
<sequence length="74" mass="7864">MCTFCVKTSVNRNDGREGSNCYNGSEMQANTVSCSGNSVHSAPLTGQITSCAPNRFSDNSALLTGHKENCSKMI</sequence>